<accession>A0A4R5PH72</accession>
<evidence type="ECO:0000313" key="4">
    <source>
        <dbReference type="Proteomes" id="UP000295627"/>
    </source>
</evidence>
<reference evidence="3 4" key="1">
    <citation type="journal article" date="2019" name="Sci. Rep.">
        <title>Extended insight into the Mycobacterium chelonae-abscessus complex through whole genome sequencing of Mycobacterium salmoniphilum outbreak and Mycobacterium salmoniphilum-like strains.</title>
        <authorList>
            <person name="Behra P.R.K."/>
            <person name="Das S."/>
            <person name="Pettersson B.M.F."/>
            <person name="Shirreff L."/>
            <person name="DuCote T."/>
            <person name="Jacobsson K.G."/>
            <person name="Ennis D.G."/>
            <person name="Kirsebom L.A."/>
        </authorList>
    </citation>
    <scope>NUCLEOTIDE SEQUENCE [LARGE SCALE GENOMIC DNA]</scope>
    <source>
        <strain evidence="3 4">DSM 45524</strain>
    </source>
</reference>
<proteinExistence type="predicted"/>
<feature type="signal peptide" evidence="2">
    <location>
        <begin position="1"/>
        <end position="24"/>
    </location>
</feature>
<gene>
    <name evidence="3" type="ORF">EJ571_01325</name>
</gene>
<dbReference type="AlphaFoldDB" id="A0A4R5PH72"/>
<name>A0A4R5PH72_9MYCO</name>
<evidence type="ECO:0000256" key="2">
    <source>
        <dbReference type="SAM" id="SignalP"/>
    </source>
</evidence>
<dbReference type="Proteomes" id="UP000295627">
    <property type="component" value="Unassembled WGS sequence"/>
</dbReference>
<dbReference type="RefSeq" id="WP_078334534.1">
    <property type="nucleotide sequence ID" value="NZ_MAFQ01000007.1"/>
</dbReference>
<evidence type="ECO:0000313" key="3">
    <source>
        <dbReference type="EMBL" id="TDH25970.1"/>
    </source>
</evidence>
<dbReference type="EMBL" id="RXLR01000005">
    <property type="protein sequence ID" value="TDH25970.1"/>
    <property type="molecule type" value="Genomic_DNA"/>
</dbReference>
<protein>
    <submittedName>
        <fullName evidence="3">Uncharacterized protein</fullName>
    </submittedName>
</protein>
<keyword evidence="2" id="KW-0732">Signal</keyword>
<evidence type="ECO:0000256" key="1">
    <source>
        <dbReference type="SAM" id="MobiDB-lite"/>
    </source>
</evidence>
<feature type="chain" id="PRO_5021013597" evidence="2">
    <location>
        <begin position="25"/>
        <end position="88"/>
    </location>
</feature>
<feature type="compositionally biased region" description="Gly residues" evidence="1">
    <location>
        <begin position="69"/>
        <end position="88"/>
    </location>
</feature>
<sequence length="88" mass="8300">MIRVLSVAVVLTGLAAGFAAPASAELPPPGPAPYGPVVAPGQLPALNVSRGTRLPSSMSGARGPRMSGGMEGGAGASGGVKASGGFGD</sequence>
<feature type="region of interest" description="Disordered" evidence="1">
    <location>
        <begin position="48"/>
        <end position="88"/>
    </location>
</feature>
<comment type="caution">
    <text evidence="3">The sequence shown here is derived from an EMBL/GenBank/DDBJ whole genome shotgun (WGS) entry which is preliminary data.</text>
</comment>
<organism evidence="3 4">
    <name type="scientific">Mycobacteroides franklinii</name>
    <dbReference type="NCBI Taxonomy" id="948102"/>
    <lineage>
        <taxon>Bacteria</taxon>
        <taxon>Bacillati</taxon>
        <taxon>Actinomycetota</taxon>
        <taxon>Actinomycetes</taxon>
        <taxon>Mycobacteriales</taxon>
        <taxon>Mycobacteriaceae</taxon>
        <taxon>Mycobacteroides</taxon>
    </lineage>
</organism>